<evidence type="ECO:0000313" key="2">
    <source>
        <dbReference type="EMBL" id="KAJ5071150.1"/>
    </source>
</evidence>
<sequence length="511" mass="58243">MKIILFFCFSFTILISFIQNQPILNNSFDFPIGMRNPVFSLIDETNGFVYFLDCDLDDYSLNSSFYKSDLNTLDFIDSIYFENIDISIGVIDTINQMIYFGAVTLDDFDEEFSQIIQFDLSSFSISNLLNFSSLDSNFLYSEIDLINSKAYFIDSSDDTSIFKIDLSTFSFESNSSITGDYSIISTLIDIENENLYLFTEYDDDSNIEIHKFDLQNFSEIDILTLDQIPNNPESISGIIDNSTNLMYFGAFYYSSQSLFIVKINLTDFKYVDHITTILEEDTQVMKGGIDELNHLAYFLTSPNCMIFKINLTSFGFIDLYEFSNLECVLSFDSSTTNTFIGFNDSTIINFDLISFNPIKSGFILDFQNASVILIDELNQIGYVGFDYVFGLVSQINLTSFEIIDNLINDNFSDKIKCGEIDLSNGFAYFFINCEISNSEIIPKIMKIDLANSTNSEMKIIDSNGEIQTSCFDKENQIIYIGYSNFTEGNGKILEINSPNLEIINSFTISDF</sequence>
<dbReference type="SUPFAM" id="SSF50969">
    <property type="entry name" value="YVTN repeat-like/Quinoprotein amine dehydrogenase"/>
    <property type="match status" value="1"/>
</dbReference>
<evidence type="ECO:0000256" key="1">
    <source>
        <dbReference type="SAM" id="SignalP"/>
    </source>
</evidence>
<dbReference type="EMBL" id="JAPDFW010000091">
    <property type="protein sequence ID" value="KAJ5071150.1"/>
    <property type="molecule type" value="Genomic_DNA"/>
</dbReference>
<dbReference type="Proteomes" id="UP001149090">
    <property type="component" value="Unassembled WGS sequence"/>
</dbReference>
<accession>A0A9Q0LH75</accession>
<feature type="signal peptide" evidence="1">
    <location>
        <begin position="1"/>
        <end position="20"/>
    </location>
</feature>
<dbReference type="AlphaFoldDB" id="A0A9Q0LH75"/>
<evidence type="ECO:0000313" key="3">
    <source>
        <dbReference type="Proteomes" id="UP001149090"/>
    </source>
</evidence>
<feature type="chain" id="PRO_5040230908" evidence="1">
    <location>
        <begin position="21"/>
        <end position="511"/>
    </location>
</feature>
<gene>
    <name evidence="2" type="ORF">M0811_10634</name>
</gene>
<reference evidence="2" key="1">
    <citation type="submission" date="2022-10" db="EMBL/GenBank/DDBJ databases">
        <title>Novel sulphate-reducing endosymbionts in the free-living metamonad Anaeramoeba.</title>
        <authorList>
            <person name="Jerlstrom-Hultqvist J."/>
            <person name="Cepicka I."/>
            <person name="Gallot-Lavallee L."/>
            <person name="Salas-Leiva D."/>
            <person name="Curtis B.A."/>
            <person name="Zahonova K."/>
            <person name="Pipaliya S."/>
            <person name="Dacks J."/>
            <person name="Roger A.J."/>
        </authorList>
    </citation>
    <scope>NUCLEOTIDE SEQUENCE</scope>
    <source>
        <strain evidence="2">BMAN</strain>
    </source>
</reference>
<protein>
    <submittedName>
        <fullName evidence="2">Uncharacterized protein</fullName>
    </submittedName>
</protein>
<name>A0A9Q0LH75_ANAIG</name>
<organism evidence="2 3">
    <name type="scientific">Anaeramoeba ignava</name>
    <name type="common">Anaerobic marine amoeba</name>
    <dbReference type="NCBI Taxonomy" id="1746090"/>
    <lineage>
        <taxon>Eukaryota</taxon>
        <taxon>Metamonada</taxon>
        <taxon>Anaeramoebidae</taxon>
        <taxon>Anaeramoeba</taxon>
    </lineage>
</organism>
<proteinExistence type="predicted"/>
<keyword evidence="1" id="KW-0732">Signal</keyword>
<dbReference type="InterPro" id="IPR011044">
    <property type="entry name" value="Quino_amine_DH_bsu"/>
</dbReference>
<keyword evidence="3" id="KW-1185">Reference proteome</keyword>
<comment type="caution">
    <text evidence="2">The sequence shown here is derived from an EMBL/GenBank/DDBJ whole genome shotgun (WGS) entry which is preliminary data.</text>
</comment>